<feature type="domain" description="Hormone-sensitive lipase N-terminal" evidence="2">
    <location>
        <begin position="65"/>
        <end position="354"/>
    </location>
</feature>
<dbReference type="SUPFAM" id="SSF53474">
    <property type="entry name" value="alpha/beta-Hydrolases"/>
    <property type="match status" value="1"/>
</dbReference>
<organism evidence="4 5">
    <name type="scientific">Bugula neritina</name>
    <name type="common">Brown bryozoan</name>
    <name type="synonym">Sertularia neritina</name>
    <dbReference type="NCBI Taxonomy" id="10212"/>
    <lineage>
        <taxon>Eukaryota</taxon>
        <taxon>Metazoa</taxon>
        <taxon>Spiralia</taxon>
        <taxon>Lophotrochozoa</taxon>
        <taxon>Bryozoa</taxon>
        <taxon>Gymnolaemata</taxon>
        <taxon>Cheilostomatida</taxon>
        <taxon>Flustrina</taxon>
        <taxon>Buguloidea</taxon>
        <taxon>Bugulidae</taxon>
        <taxon>Bugula</taxon>
    </lineage>
</organism>
<dbReference type="Proteomes" id="UP000593567">
    <property type="component" value="Unassembled WGS sequence"/>
</dbReference>
<dbReference type="GO" id="GO:0004806">
    <property type="term" value="F:triacylglycerol lipase activity"/>
    <property type="evidence" value="ECO:0007669"/>
    <property type="project" value="TreeGrafter"/>
</dbReference>
<feature type="domain" description="Alpha/beta hydrolase fold-3" evidence="3">
    <location>
        <begin position="671"/>
        <end position="732"/>
    </location>
</feature>
<dbReference type="Pfam" id="PF07859">
    <property type="entry name" value="Abhydrolase_3"/>
    <property type="match status" value="2"/>
</dbReference>
<dbReference type="GO" id="GO:0019433">
    <property type="term" value="P:triglyceride catabolic process"/>
    <property type="evidence" value="ECO:0007669"/>
    <property type="project" value="TreeGrafter"/>
</dbReference>
<keyword evidence="5" id="KW-1185">Reference proteome</keyword>
<dbReference type="InterPro" id="IPR013094">
    <property type="entry name" value="AB_hydrolase_3"/>
</dbReference>
<feature type="region of interest" description="Disordered" evidence="1">
    <location>
        <begin position="611"/>
        <end position="644"/>
    </location>
</feature>
<dbReference type="EMBL" id="VXIV02002691">
    <property type="protein sequence ID" value="KAF6023596.1"/>
    <property type="molecule type" value="Genomic_DNA"/>
</dbReference>
<dbReference type="GO" id="GO:0004771">
    <property type="term" value="F:sterol ester esterase activity"/>
    <property type="evidence" value="ECO:0007669"/>
    <property type="project" value="TreeGrafter"/>
</dbReference>
<dbReference type="Gene3D" id="3.40.50.1820">
    <property type="entry name" value="alpha/beta hydrolase"/>
    <property type="match status" value="2"/>
</dbReference>
<evidence type="ECO:0000313" key="5">
    <source>
        <dbReference type="Proteomes" id="UP000593567"/>
    </source>
</evidence>
<evidence type="ECO:0008006" key="6">
    <source>
        <dbReference type="Google" id="ProtNLM"/>
    </source>
</evidence>
<dbReference type="GO" id="GO:0008203">
    <property type="term" value="P:cholesterol metabolic process"/>
    <property type="evidence" value="ECO:0007669"/>
    <property type="project" value="InterPro"/>
</dbReference>
<dbReference type="PANTHER" id="PTHR23025:SF3">
    <property type="entry name" value="HORMONE-SENSITIVE LIPASE"/>
    <property type="match status" value="1"/>
</dbReference>
<feature type="region of interest" description="Disordered" evidence="1">
    <location>
        <begin position="1"/>
        <end position="21"/>
    </location>
</feature>
<gene>
    <name evidence="4" type="ORF">EB796_018100</name>
</gene>
<proteinExistence type="predicted"/>
<dbReference type="OrthoDB" id="408631at2759"/>
<dbReference type="GO" id="GO:0005829">
    <property type="term" value="C:cytosol"/>
    <property type="evidence" value="ECO:0007669"/>
    <property type="project" value="TreeGrafter"/>
</dbReference>
<dbReference type="InterPro" id="IPR010468">
    <property type="entry name" value="HSL_N"/>
</dbReference>
<protein>
    <recommendedName>
        <fullName evidence="6">LIPE</fullName>
    </recommendedName>
</protein>
<dbReference type="PANTHER" id="PTHR23025">
    <property type="entry name" value="TRIACYLGLYCEROL LIPASE"/>
    <property type="match status" value="1"/>
</dbReference>
<feature type="domain" description="Alpha/beta hydrolase fold-3" evidence="3">
    <location>
        <begin position="376"/>
        <end position="516"/>
    </location>
</feature>
<feature type="compositionally biased region" description="Basic residues" evidence="1">
    <location>
        <begin position="617"/>
        <end position="630"/>
    </location>
</feature>
<accession>A0A7J7JD77</accession>
<dbReference type="Pfam" id="PF06350">
    <property type="entry name" value="HSL_N"/>
    <property type="match status" value="1"/>
</dbReference>
<evidence type="ECO:0000259" key="3">
    <source>
        <dbReference type="Pfam" id="PF07859"/>
    </source>
</evidence>
<reference evidence="4" key="1">
    <citation type="submission" date="2020-06" db="EMBL/GenBank/DDBJ databases">
        <title>Draft genome of Bugula neritina, a colonial animal packing powerful symbionts and potential medicines.</title>
        <authorList>
            <person name="Rayko M."/>
        </authorList>
    </citation>
    <scope>NUCLEOTIDE SEQUENCE [LARGE SCALE GENOMIC DNA]</scope>
    <source>
        <strain evidence="4">Kwan_BN1</strain>
    </source>
</reference>
<dbReference type="InterPro" id="IPR029058">
    <property type="entry name" value="AB_hydrolase_fold"/>
</dbReference>
<evidence type="ECO:0000313" key="4">
    <source>
        <dbReference type="EMBL" id="KAF6023596.1"/>
    </source>
</evidence>
<evidence type="ECO:0000256" key="1">
    <source>
        <dbReference type="SAM" id="MobiDB-lite"/>
    </source>
</evidence>
<comment type="caution">
    <text evidence="4">The sequence shown here is derived from an EMBL/GenBank/DDBJ whole genome shotgun (WGS) entry which is preliminary data.</text>
</comment>
<dbReference type="AlphaFoldDB" id="A0A7J7JD77"/>
<name>A0A7J7JD77_BUGNE</name>
<sequence length="762" mass="86238">MTAFRRSNSNSEYHQTTHSLTTEDGIHENNYRRSLAEIFKTLRQEALCYVESYVVQEKCDEESEWHQSSTGYQIYSTFCHLYDHLENMEGSIFELLDLAPHYDFRDCQANGYRSLVRVVQSCLTHLMALVRYISVNKNSYNFRLSHYVKQLDSYTMTLGQLRDVLRYTRKLMDYSPLGQLMPSETLLDSAVADKIQMEMDMIDQECFYGHSLGFQYCESLKRSFEIVHISLASYSHNYQDKTPAVMKLAKSIFSSRKYVLNPDHRAKKVVEVTLNCSIDFCKAFWNLSESNLFHSIATFSLPHCVINHVFDINPKDLTVNTKAGGKVTLKPPTAHIGHQSLQLRLISYRYRLGQEKLPNFPTPSVIAEPPSDFLIIQCHGGGFVSQTSKTHEAYLRLWAQYINVPILCIDYSLAPAAPFPRGLEEVYYAYCWALTNCHMLGTTAKKIVVVGDSAGGNLLISTMLKAIQDDVKLPNGLLAIYTPVYVQYIPSPSRTLSIMDPLLPVGILTTCLEAYAGDLIEPWKGCKDDVGEVEAHTQRHISSNTHNKVKLESSDTHVFHETKDVASSNILQEDEDEEIQSYFCNESEKSLPDDVVDMVADKLQIADTAVASANGSKTRRNYHRRSVKSHNRSESLPIAPKVPPFDSVRHDTTRHFAQSPLYKFAKIRIKQDPLLSPLHASDELLSQMPPTSLVACHLDPCLDDSIMFAKKLHSLGVSVHLDAVDKVPHGFLNFNSVSKECMQATDLCRDRLCQILGINVDS</sequence>
<evidence type="ECO:0000259" key="2">
    <source>
        <dbReference type="Pfam" id="PF06350"/>
    </source>
</evidence>